<dbReference type="InterPro" id="IPR005123">
    <property type="entry name" value="Oxoglu/Fe-dep_dioxygenase_dom"/>
</dbReference>
<dbReference type="SMART" id="SM00702">
    <property type="entry name" value="P4Hc"/>
    <property type="match status" value="1"/>
</dbReference>
<dbReference type="Pfam" id="PF01212">
    <property type="entry name" value="Beta_elim_lyase"/>
    <property type="match status" value="1"/>
</dbReference>
<evidence type="ECO:0000256" key="1">
    <source>
        <dbReference type="ARBA" id="ARBA00001933"/>
    </source>
</evidence>
<dbReference type="GO" id="GO:0008732">
    <property type="term" value="F:L-allo-threonine aldolase activity"/>
    <property type="evidence" value="ECO:0007669"/>
    <property type="project" value="TreeGrafter"/>
</dbReference>
<evidence type="ECO:0000256" key="3">
    <source>
        <dbReference type="ARBA" id="ARBA00006966"/>
    </source>
</evidence>
<evidence type="ECO:0000313" key="11">
    <source>
        <dbReference type="EMBL" id="KAJ8607852.1"/>
    </source>
</evidence>
<dbReference type="GO" id="GO:0005506">
    <property type="term" value="F:iron ion binding"/>
    <property type="evidence" value="ECO:0007669"/>
    <property type="project" value="InterPro"/>
</dbReference>
<reference evidence="11" key="1">
    <citation type="submission" date="2023-01" db="EMBL/GenBank/DDBJ databases">
        <title>Metagenome sequencing of chrysophaentin producing Chrysophaeum taylorii.</title>
        <authorList>
            <person name="Davison J."/>
            <person name="Bewley C."/>
        </authorList>
    </citation>
    <scope>NUCLEOTIDE SEQUENCE</scope>
    <source>
        <strain evidence="11">NIES-1699</strain>
    </source>
</reference>
<evidence type="ECO:0000259" key="10">
    <source>
        <dbReference type="PROSITE" id="PS51471"/>
    </source>
</evidence>
<dbReference type="PANTHER" id="PTHR48097:SF9">
    <property type="entry name" value="L-THREONINE ALDOLASE"/>
    <property type="match status" value="1"/>
</dbReference>
<feature type="signal peptide" evidence="9">
    <location>
        <begin position="1"/>
        <end position="20"/>
    </location>
</feature>
<dbReference type="GO" id="GO:0005829">
    <property type="term" value="C:cytosol"/>
    <property type="evidence" value="ECO:0007669"/>
    <property type="project" value="TreeGrafter"/>
</dbReference>
<protein>
    <recommendedName>
        <fullName evidence="10">Fe2OG dioxygenase domain-containing protein</fullName>
    </recommendedName>
</protein>
<organism evidence="11 12">
    <name type="scientific">Chrysophaeum taylorii</name>
    <dbReference type="NCBI Taxonomy" id="2483200"/>
    <lineage>
        <taxon>Eukaryota</taxon>
        <taxon>Sar</taxon>
        <taxon>Stramenopiles</taxon>
        <taxon>Ochrophyta</taxon>
        <taxon>Pelagophyceae</taxon>
        <taxon>Pelagomonadales</taxon>
        <taxon>Pelagomonadaceae</taxon>
        <taxon>Chrysophaeum</taxon>
    </lineage>
</organism>
<dbReference type="PANTHER" id="PTHR48097">
    <property type="entry name" value="L-THREONINE ALDOLASE-RELATED"/>
    <property type="match status" value="1"/>
</dbReference>
<dbReference type="Gene3D" id="3.40.640.10">
    <property type="entry name" value="Type I PLP-dependent aspartate aminotransferase-like (Major domain)"/>
    <property type="match status" value="1"/>
</dbReference>
<accession>A0AAD7UK44</accession>
<dbReference type="AlphaFoldDB" id="A0AAD7UK44"/>
<keyword evidence="8" id="KW-0408">Iron</keyword>
<name>A0AAD7UK44_9STRA</name>
<dbReference type="PROSITE" id="PS51471">
    <property type="entry name" value="FE2OG_OXY"/>
    <property type="match status" value="1"/>
</dbReference>
<feature type="chain" id="PRO_5041928718" description="Fe2OG dioxygenase domain-containing protein" evidence="9">
    <location>
        <begin position="21"/>
        <end position="777"/>
    </location>
</feature>
<keyword evidence="6" id="KW-0223">Dioxygenase</keyword>
<dbReference type="EMBL" id="JAQMWT010000192">
    <property type="protein sequence ID" value="KAJ8607852.1"/>
    <property type="molecule type" value="Genomic_DNA"/>
</dbReference>
<keyword evidence="12" id="KW-1185">Reference proteome</keyword>
<dbReference type="InterPro" id="IPR006620">
    <property type="entry name" value="Pro_4_hyd_alph"/>
</dbReference>
<dbReference type="GO" id="GO:0051213">
    <property type="term" value="F:dioxygenase activity"/>
    <property type="evidence" value="ECO:0007669"/>
    <property type="project" value="UniProtKB-KW"/>
</dbReference>
<dbReference type="GO" id="GO:0016705">
    <property type="term" value="F:oxidoreductase activity, acting on paired donors, with incorporation or reduction of molecular oxygen"/>
    <property type="evidence" value="ECO:0007669"/>
    <property type="project" value="InterPro"/>
</dbReference>
<sequence>MGRRRVVVALISAVAGALQGRGVPPIQMVFVNPYLEARELYWISPGGEVSLMGSLAGSSGELSMTTYAGHEFGWRVALGANECSAEELEGRVVIDKRATRYVLGEKMETSVDESESFEPFECAFVNRSPRPMMVNETVVPPNGNTTVVVRRGETFDWTDAATGELLYRSVVERRGQTPQTFRVEDHTTLCSDATPPSLGRRRTTYADVTEGRDIDVDVLSEDPWIVLLRNWTSREECDDLERQALRTGLSGAQVFGATSIIADRRALSANLYWNERDDSDVANRLIRRAFDLARHQQGYDVVAGPAQEPLNFIQYAYAEEYRPHCDGVCRRKPYARGGRVATLIHYCKAPTLGGATVFPKLKLKVIPNDDDALLFAYKRPQDGYMDDGFTLHAGCLLKSGTKQIVTMWMREDVHPGEPCSAISTSRYWLRALAYRSRSAYVSDDPCQNQPAASVASVFLGRRVYVVADATSMTSTGAASKKDAAGNLGAAFPHQSLAEKFAEAGAYTEYGEDDVYGVGEGLQRLERDVASHWGCEAGLFCVSGVMAQLVALCAHRETTGRNVVVLHSTSHLLLHERDAVKVLCGFDVRVAGDASRPLSAADVVADYAVLAVIVECPHRELGGAARSLADFKAMREQCESHGVILHVDGARLWEASPYYETSITVFFNSIYVSFYKGLGASAGAMLLGPDDFVARCRPWLRRFGGNLHATAPYALSRARGFRLYKDDFDDRFAKLNDIVQALREARLVGSGKRLSLVPEEPQSAMIHFVVRESRRARL</sequence>
<comment type="caution">
    <text evidence="11">The sequence shown here is derived from an EMBL/GenBank/DDBJ whole genome shotgun (WGS) entry which is preliminary data.</text>
</comment>
<keyword evidence="9" id="KW-0732">Signal</keyword>
<dbReference type="SUPFAM" id="SSF53383">
    <property type="entry name" value="PLP-dependent transferases"/>
    <property type="match status" value="1"/>
</dbReference>
<evidence type="ECO:0000313" key="12">
    <source>
        <dbReference type="Proteomes" id="UP001230188"/>
    </source>
</evidence>
<dbReference type="GO" id="GO:0031418">
    <property type="term" value="F:L-ascorbic acid binding"/>
    <property type="evidence" value="ECO:0007669"/>
    <property type="project" value="InterPro"/>
</dbReference>
<dbReference type="Gene3D" id="2.60.120.620">
    <property type="entry name" value="q2cbj1_9rhob like domain"/>
    <property type="match status" value="1"/>
</dbReference>
<gene>
    <name evidence="11" type="ORF">CTAYLR_008801</name>
</gene>
<evidence type="ECO:0000256" key="7">
    <source>
        <dbReference type="ARBA" id="ARBA00023002"/>
    </source>
</evidence>
<keyword evidence="5" id="KW-0663">Pyridoxal phosphate</keyword>
<evidence type="ECO:0000256" key="4">
    <source>
        <dbReference type="ARBA" id="ARBA00022723"/>
    </source>
</evidence>
<dbReference type="GO" id="GO:0006545">
    <property type="term" value="P:glycine biosynthetic process"/>
    <property type="evidence" value="ECO:0007669"/>
    <property type="project" value="TreeGrafter"/>
</dbReference>
<evidence type="ECO:0000256" key="5">
    <source>
        <dbReference type="ARBA" id="ARBA00022898"/>
    </source>
</evidence>
<evidence type="ECO:0000256" key="9">
    <source>
        <dbReference type="SAM" id="SignalP"/>
    </source>
</evidence>
<proteinExistence type="inferred from homology"/>
<keyword evidence="7" id="KW-0560">Oxidoreductase</keyword>
<dbReference type="GO" id="GO:0006567">
    <property type="term" value="P:L-threonine catabolic process"/>
    <property type="evidence" value="ECO:0007669"/>
    <property type="project" value="TreeGrafter"/>
</dbReference>
<comment type="cofactor">
    <cofactor evidence="2">
        <name>L-ascorbate</name>
        <dbReference type="ChEBI" id="CHEBI:38290"/>
    </cofactor>
</comment>
<comment type="cofactor">
    <cofactor evidence="1">
        <name>pyridoxal 5'-phosphate</name>
        <dbReference type="ChEBI" id="CHEBI:597326"/>
    </cofactor>
</comment>
<evidence type="ECO:0000256" key="6">
    <source>
        <dbReference type="ARBA" id="ARBA00022964"/>
    </source>
</evidence>
<dbReference type="InterPro" id="IPR015424">
    <property type="entry name" value="PyrdxlP-dep_Trfase"/>
</dbReference>
<evidence type="ECO:0000256" key="8">
    <source>
        <dbReference type="ARBA" id="ARBA00023004"/>
    </source>
</evidence>
<dbReference type="Proteomes" id="UP001230188">
    <property type="component" value="Unassembled WGS sequence"/>
</dbReference>
<keyword evidence="4" id="KW-0479">Metal-binding</keyword>
<comment type="similarity">
    <text evidence="3">Belongs to the threonine aldolase family.</text>
</comment>
<dbReference type="InterPro" id="IPR015421">
    <property type="entry name" value="PyrdxlP-dep_Trfase_major"/>
</dbReference>
<evidence type="ECO:0000256" key="2">
    <source>
        <dbReference type="ARBA" id="ARBA00001961"/>
    </source>
</evidence>
<dbReference type="InterPro" id="IPR001597">
    <property type="entry name" value="ArAA_b-elim_lyase/Thr_aldolase"/>
</dbReference>
<feature type="domain" description="Fe2OG dioxygenase" evidence="10">
    <location>
        <begin position="305"/>
        <end position="411"/>
    </location>
</feature>